<evidence type="ECO:0000313" key="8">
    <source>
        <dbReference type="EMBL" id="RDX99122.1"/>
    </source>
</evidence>
<dbReference type="OrthoDB" id="298012at2759"/>
<dbReference type="GO" id="GO:0030267">
    <property type="term" value="F:glyoxylate reductase (NADPH) activity"/>
    <property type="evidence" value="ECO:0007669"/>
    <property type="project" value="UniProtKB-EC"/>
</dbReference>
<organism evidence="8 9">
    <name type="scientific">Mucuna pruriens</name>
    <name type="common">Velvet bean</name>
    <name type="synonym">Dolichos pruriens</name>
    <dbReference type="NCBI Taxonomy" id="157652"/>
    <lineage>
        <taxon>Eukaryota</taxon>
        <taxon>Viridiplantae</taxon>
        <taxon>Streptophyta</taxon>
        <taxon>Embryophyta</taxon>
        <taxon>Tracheophyta</taxon>
        <taxon>Spermatophyta</taxon>
        <taxon>Magnoliopsida</taxon>
        <taxon>eudicotyledons</taxon>
        <taxon>Gunneridae</taxon>
        <taxon>Pentapetalae</taxon>
        <taxon>rosids</taxon>
        <taxon>fabids</taxon>
        <taxon>Fabales</taxon>
        <taxon>Fabaceae</taxon>
        <taxon>Papilionoideae</taxon>
        <taxon>50 kb inversion clade</taxon>
        <taxon>NPAAA clade</taxon>
        <taxon>indigoferoid/millettioid clade</taxon>
        <taxon>Phaseoleae</taxon>
        <taxon>Mucuna</taxon>
    </lineage>
</organism>
<comment type="caution">
    <text evidence="8">The sequence shown here is derived from an EMBL/GenBank/DDBJ whole genome shotgun (WGS) entry which is preliminary data.</text>
</comment>
<evidence type="ECO:0000259" key="6">
    <source>
        <dbReference type="Pfam" id="PF00389"/>
    </source>
</evidence>
<dbReference type="Gene3D" id="3.40.50.720">
    <property type="entry name" value="NAD(P)-binding Rossmann-like Domain"/>
    <property type="match status" value="2"/>
</dbReference>
<dbReference type="GO" id="GO:0051287">
    <property type="term" value="F:NAD binding"/>
    <property type="evidence" value="ECO:0007669"/>
    <property type="project" value="InterPro"/>
</dbReference>
<dbReference type="PANTHER" id="PTHR10996">
    <property type="entry name" value="2-HYDROXYACID DEHYDROGENASE-RELATED"/>
    <property type="match status" value="1"/>
</dbReference>
<dbReference type="SUPFAM" id="SSF52283">
    <property type="entry name" value="Formate/glycerate dehydrogenase catalytic domain-like"/>
    <property type="match status" value="1"/>
</dbReference>
<dbReference type="GO" id="GO:0005829">
    <property type="term" value="C:cytosol"/>
    <property type="evidence" value="ECO:0007669"/>
    <property type="project" value="TreeGrafter"/>
</dbReference>
<dbReference type="EC" id="1.1.1.79" evidence="4"/>
<protein>
    <recommendedName>
        <fullName evidence="4">glyoxylate reductase (NADP(+))</fullName>
        <ecNumber evidence="4">1.1.1.79</ecNumber>
    </recommendedName>
</protein>
<reference evidence="8" key="1">
    <citation type="submission" date="2018-05" db="EMBL/GenBank/DDBJ databases">
        <title>Draft genome of Mucuna pruriens seed.</title>
        <authorList>
            <person name="Nnadi N.E."/>
            <person name="Vos R."/>
            <person name="Hasami M.H."/>
            <person name="Devisetty U.K."/>
            <person name="Aguiy J.C."/>
        </authorList>
    </citation>
    <scope>NUCLEOTIDE SEQUENCE [LARGE SCALE GENOMIC DNA]</scope>
    <source>
        <strain evidence="8">JCA_2017</strain>
    </source>
</reference>
<gene>
    <name evidence="8" type="primary">HPR3</name>
    <name evidence="8" type="ORF">CR513_17870</name>
</gene>
<dbReference type="GO" id="GO:0009853">
    <property type="term" value="P:photorespiration"/>
    <property type="evidence" value="ECO:0007669"/>
    <property type="project" value="UniProtKB-ARBA"/>
</dbReference>
<dbReference type="InterPro" id="IPR050223">
    <property type="entry name" value="D-isomer_2-hydroxyacid_DH"/>
</dbReference>
<dbReference type="Pfam" id="PF00389">
    <property type="entry name" value="2-Hacid_dh"/>
    <property type="match status" value="1"/>
</dbReference>
<dbReference type="Pfam" id="PF02826">
    <property type="entry name" value="2-Hacid_dh_C"/>
    <property type="match status" value="1"/>
</dbReference>
<dbReference type="AlphaFoldDB" id="A0A371H8I6"/>
<dbReference type="STRING" id="157652.A0A371H8I6"/>
<keyword evidence="1" id="KW-0521">NADP</keyword>
<dbReference type="InterPro" id="IPR036291">
    <property type="entry name" value="NAD(P)-bd_dom_sf"/>
</dbReference>
<evidence type="ECO:0000256" key="3">
    <source>
        <dbReference type="ARBA" id="ARBA00023027"/>
    </source>
</evidence>
<keyword evidence="2 5" id="KW-0560">Oxidoreductase</keyword>
<dbReference type="InterPro" id="IPR006140">
    <property type="entry name" value="D-isomer_DH_NAD-bd"/>
</dbReference>
<accession>A0A371H8I6</accession>
<name>A0A371H8I6_MUCPR</name>
<dbReference type="PANTHER" id="PTHR10996:SF234">
    <property type="entry name" value="D-GLYCERATE DEHYDROGENASE_HYDROXYPYRUVATE REDUCTASE"/>
    <property type="match status" value="1"/>
</dbReference>
<feature type="non-terminal residue" evidence="8">
    <location>
        <position position="1"/>
    </location>
</feature>
<evidence type="ECO:0000256" key="1">
    <source>
        <dbReference type="ARBA" id="ARBA00022857"/>
    </source>
</evidence>
<dbReference type="Proteomes" id="UP000257109">
    <property type="component" value="Unassembled WGS sequence"/>
</dbReference>
<dbReference type="EMBL" id="QJKJ01003301">
    <property type="protein sequence ID" value="RDX99122.1"/>
    <property type="molecule type" value="Genomic_DNA"/>
</dbReference>
<dbReference type="SUPFAM" id="SSF51735">
    <property type="entry name" value="NAD(P)-binding Rossmann-fold domains"/>
    <property type="match status" value="1"/>
</dbReference>
<keyword evidence="9" id="KW-1185">Reference proteome</keyword>
<proteinExistence type="inferred from homology"/>
<dbReference type="FunFam" id="3.40.50.720:FF:000213">
    <property type="entry name" value="Putative 2-hydroxyacid dehydrogenase"/>
    <property type="match status" value="1"/>
</dbReference>
<evidence type="ECO:0000256" key="5">
    <source>
        <dbReference type="RuleBase" id="RU003719"/>
    </source>
</evidence>
<evidence type="ECO:0000259" key="7">
    <source>
        <dbReference type="Pfam" id="PF02826"/>
    </source>
</evidence>
<feature type="domain" description="D-isomer specific 2-hydroxyacid dehydrogenase catalytic" evidence="6">
    <location>
        <begin position="74"/>
        <end position="344"/>
    </location>
</feature>
<dbReference type="GO" id="GO:0016618">
    <property type="term" value="F:hydroxypyruvate reductase [NAD(P)H] activity"/>
    <property type="evidence" value="ECO:0007669"/>
    <property type="project" value="TreeGrafter"/>
</dbReference>
<evidence type="ECO:0000256" key="2">
    <source>
        <dbReference type="ARBA" id="ARBA00023002"/>
    </source>
</evidence>
<sequence>MQSLSHQPQPLPSMANQNNSTSDQQLQFLNLPKLLIHGPPGFSSVLQLPYSQYFHILNHSSLPLHQFIATHAHHCSSIAAILCDSGYPVAADELRLFPSLRLVVTTSAGTDHIDLDECRHRGVQVAGAGNLFSEDVADLAVALLIDVMMKISAADRCLRKRVRLASRDFPLSSKLRGKKVGIVGLGKIGLEVAHRLEAFDCIISYNSRSKKPFVPYPFYSSVVELATNSNVLVLCCALSDQTRHMINREVMLSLGKGVIVNVARGALIDEKELLKCLMEGEIGGAGLDVFENEPLVSEEFSLLDNVVLSPHAGFSTSESYIGICQLVGRNLEAFFLNKPLITPVI</sequence>
<evidence type="ECO:0000313" key="9">
    <source>
        <dbReference type="Proteomes" id="UP000257109"/>
    </source>
</evidence>
<dbReference type="CDD" id="cd12156">
    <property type="entry name" value="HPPR"/>
    <property type="match status" value="1"/>
</dbReference>
<keyword evidence="3" id="KW-0520">NAD</keyword>
<dbReference type="InterPro" id="IPR006139">
    <property type="entry name" value="D-isomer_2_OHA_DH_cat_dom"/>
</dbReference>
<evidence type="ECO:0000256" key="4">
    <source>
        <dbReference type="ARBA" id="ARBA00066661"/>
    </source>
</evidence>
<comment type="similarity">
    <text evidence="5">Belongs to the D-isomer specific 2-hydroxyacid dehydrogenase family.</text>
</comment>
<feature type="domain" description="D-isomer specific 2-hydroxyacid dehydrogenase NAD-binding" evidence="7">
    <location>
        <begin position="141"/>
        <end position="313"/>
    </location>
</feature>